<evidence type="ECO:0000313" key="7">
    <source>
        <dbReference type="Proteomes" id="UP000594261"/>
    </source>
</evidence>
<name>A0A7N2LPF4_QUELO</name>
<keyword evidence="2" id="KW-1015">Disulfide bond</keyword>
<dbReference type="Gene3D" id="3.30.200.20">
    <property type="entry name" value="Phosphorylase Kinase, domain 1"/>
    <property type="match status" value="1"/>
</dbReference>
<dbReference type="EnsemblPlants" id="QL05p022956:mrna">
    <property type="protein sequence ID" value="QL05p022956:mrna"/>
    <property type="gene ID" value="QL05p022956"/>
</dbReference>
<dbReference type="InterPro" id="IPR003609">
    <property type="entry name" value="Pan_app"/>
</dbReference>
<proteinExistence type="predicted"/>
<feature type="domain" description="Apple" evidence="5">
    <location>
        <begin position="290"/>
        <end position="370"/>
    </location>
</feature>
<dbReference type="SUPFAM" id="SSF51110">
    <property type="entry name" value="alpha-D-mannose-specific plant lectins"/>
    <property type="match status" value="1"/>
</dbReference>
<dbReference type="SUPFAM" id="SSF56112">
    <property type="entry name" value="Protein kinase-like (PK-like)"/>
    <property type="match status" value="1"/>
</dbReference>
<dbReference type="PROSITE" id="PS50948">
    <property type="entry name" value="PAN"/>
    <property type="match status" value="1"/>
</dbReference>
<dbReference type="PANTHER" id="PTHR32444">
    <property type="entry name" value="BULB-TYPE LECTIN DOMAIN-CONTAINING PROTEIN"/>
    <property type="match status" value="1"/>
</dbReference>
<feature type="domain" description="Bulb-type lectin" evidence="4">
    <location>
        <begin position="8"/>
        <end position="137"/>
    </location>
</feature>
<dbReference type="Gene3D" id="2.90.10.10">
    <property type="entry name" value="Bulb-type lectin domain"/>
    <property type="match status" value="1"/>
</dbReference>
<dbReference type="EMBL" id="LRBV02000005">
    <property type="status" value="NOT_ANNOTATED_CDS"/>
    <property type="molecule type" value="Genomic_DNA"/>
</dbReference>
<protein>
    <submittedName>
        <fullName evidence="6">Uncharacterized protein</fullName>
    </submittedName>
</protein>
<dbReference type="InterPro" id="IPR011009">
    <property type="entry name" value="Kinase-like_dom_sf"/>
</dbReference>
<dbReference type="PROSITE" id="PS50927">
    <property type="entry name" value="BULB_LECTIN"/>
    <property type="match status" value="1"/>
</dbReference>
<dbReference type="InterPro" id="IPR036426">
    <property type="entry name" value="Bulb-type_lectin_dom_sf"/>
</dbReference>
<evidence type="ECO:0000259" key="5">
    <source>
        <dbReference type="PROSITE" id="PS50948"/>
    </source>
</evidence>
<dbReference type="PANTHER" id="PTHR32444:SF226">
    <property type="entry name" value="BULB-TYPE LECTIN DOMAIN-CONTAINING PROTEIN"/>
    <property type="match status" value="1"/>
</dbReference>
<dbReference type="Proteomes" id="UP000594261">
    <property type="component" value="Chromosome 5"/>
</dbReference>
<dbReference type="InterPro" id="IPR001480">
    <property type="entry name" value="Bulb-type_lectin_dom"/>
</dbReference>
<dbReference type="FunCoup" id="A0A7N2LPF4">
    <property type="interactions" value="89"/>
</dbReference>
<dbReference type="Gramene" id="QL05p022956:mrna">
    <property type="protein sequence ID" value="QL05p022956:mrna"/>
    <property type="gene ID" value="QL05p022956"/>
</dbReference>
<dbReference type="SMART" id="SM00108">
    <property type="entry name" value="B_lectin"/>
    <property type="match status" value="1"/>
</dbReference>
<reference evidence="6 7" key="1">
    <citation type="journal article" date="2016" name="G3 (Bethesda)">
        <title>First Draft Assembly and Annotation of the Genome of a California Endemic Oak Quercus lobata Nee (Fagaceae).</title>
        <authorList>
            <person name="Sork V.L."/>
            <person name="Fitz-Gibbon S.T."/>
            <person name="Puiu D."/>
            <person name="Crepeau M."/>
            <person name="Gugger P.F."/>
            <person name="Sherman R."/>
            <person name="Stevens K."/>
            <person name="Langley C.H."/>
            <person name="Pellegrini M."/>
            <person name="Salzberg S.L."/>
        </authorList>
    </citation>
    <scope>NUCLEOTIDE SEQUENCE [LARGE SCALE GENOMIC DNA]</scope>
    <source>
        <strain evidence="6 7">cv. SW786</strain>
    </source>
</reference>
<evidence type="ECO:0000256" key="1">
    <source>
        <dbReference type="ARBA" id="ARBA00022729"/>
    </source>
</evidence>
<dbReference type="AlphaFoldDB" id="A0A7N2LPF4"/>
<evidence type="ECO:0000256" key="2">
    <source>
        <dbReference type="ARBA" id="ARBA00023157"/>
    </source>
</evidence>
<accession>A0A7N2LPF4</accession>
<sequence>MEPAYSESNTLVLGQQLKDGIWHKQADANVRTDKKPQPGVSDYRNGYIRNIWNEQADVRTDKKPQPVWVANRNSPIFDNSGILTISNDGHLKILHNGGADIVLFSVPLVNNASATLLDSGNFVVHELNSDGSIKQVLWQSFDHPTDTLLPGMKLGINTKTGHKWSLTSWSSDEDPASGPFTLGMDPNNRNQLIIWLNGEKYWVSGLWQSSNFNLPHALSNDVDYHFIYHSKEKEKYFMYFVYEDVISFQRLTLKASGALFGMATNTEKEILSCREPSLRNGCFGETSSRCILGDGFTAGKAIMPQNGFKFSEWDKLTLNDCEAICKNYCFCVAYASTSDDEIGCEIWDKRDGIFMENDSNASRYIYLRNSPFDFGSKAKPLIRIVITKIGGLSVLMFRSIRYMIQENLRYCAGKRNREKDILLHELERRDGKKSHELQFFSFEIVASATNNFTTTSKLGEGGFGSVYKAWELWGEGRGLELIDTALGDLDHIDQELR</sequence>
<dbReference type="CDD" id="cd01098">
    <property type="entry name" value="PAN_AP_plant"/>
    <property type="match status" value="1"/>
</dbReference>
<reference evidence="6" key="2">
    <citation type="submission" date="2021-01" db="UniProtKB">
        <authorList>
            <consortium name="EnsemblPlants"/>
        </authorList>
    </citation>
    <scope>IDENTIFICATION</scope>
</reference>
<evidence type="ECO:0000256" key="3">
    <source>
        <dbReference type="ARBA" id="ARBA00023180"/>
    </source>
</evidence>
<keyword evidence="3" id="KW-0325">Glycoprotein</keyword>
<dbReference type="InParanoid" id="A0A7N2LPF4"/>
<dbReference type="Pfam" id="PF01453">
    <property type="entry name" value="B_lectin"/>
    <property type="match status" value="1"/>
</dbReference>
<organism evidence="6 7">
    <name type="scientific">Quercus lobata</name>
    <name type="common">Valley oak</name>
    <dbReference type="NCBI Taxonomy" id="97700"/>
    <lineage>
        <taxon>Eukaryota</taxon>
        <taxon>Viridiplantae</taxon>
        <taxon>Streptophyta</taxon>
        <taxon>Embryophyta</taxon>
        <taxon>Tracheophyta</taxon>
        <taxon>Spermatophyta</taxon>
        <taxon>Magnoliopsida</taxon>
        <taxon>eudicotyledons</taxon>
        <taxon>Gunneridae</taxon>
        <taxon>Pentapetalae</taxon>
        <taxon>rosids</taxon>
        <taxon>fabids</taxon>
        <taxon>Fagales</taxon>
        <taxon>Fagaceae</taxon>
        <taxon>Quercus</taxon>
    </lineage>
</organism>
<evidence type="ECO:0000259" key="4">
    <source>
        <dbReference type="PROSITE" id="PS50927"/>
    </source>
</evidence>
<keyword evidence="1" id="KW-0732">Signal</keyword>
<dbReference type="Pfam" id="PF08276">
    <property type="entry name" value="PAN_2"/>
    <property type="match status" value="1"/>
</dbReference>
<evidence type="ECO:0000313" key="6">
    <source>
        <dbReference type="EnsemblPlants" id="QL05p022956:mrna"/>
    </source>
</evidence>
<keyword evidence="7" id="KW-1185">Reference proteome</keyword>